<dbReference type="RefSeq" id="WP_002593584.1">
    <property type="nucleotide sequence ID" value="NZ_KB850979.1"/>
</dbReference>
<evidence type="ECO:0000256" key="3">
    <source>
        <dbReference type="ARBA" id="ARBA00023163"/>
    </source>
</evidence>
<dbReference type="PANTHER" id="PTHR43280">
    <property type="entry name" value="ARAC-FAMILY TRANSCRIPTIONAL REGULATOR"/>
    <property type="match status" value="1"/>
</dbReference>
<keyword evidence="1" id="KW-0805">Transcription regulation</keyword>
<dbReference type="InterPro" id="IPR011051">
    <property type="entry name" value="RmlC_Cupin_sf"/>
</dbReference>
<dbReference type="InterPro" id="IPR014710">
    <property type="entry name" value="RmlC-like_jellyroll"/>
</dbReference>
<dbReference type="CDD" id="cd02208">
    <property type="entry name" value="cupin_RmlC-like"/>
    <property type="match status" value="1"/>
</dbReference>
<dbReference type="Proteomes" id="UP000013085">
    <property type="component" value="Unassembled WGS sequence"/>
</dbReference>
<keyword evidence="3" id="KW-0804">Transcription</keyword>
<evidence type="ECO:0000313" key="6">
    <source>
        <dbReference type="Proteomes" id="UP000013085"/>
    </source>
</evidence>
<dbReference type="AlphaFoldDB" id="A0A0E2H829"/>
<sequence length="318" mass="35657">MALQNCALNLNRAGRELQPHGMPDFPCAGYSSVYTDSAGDVVPWHWHEDLEVIYVESGHLRLQVPGKTFHLKQGEGAVVNSNILHFAAAEPLCELHSLVFHPLLVTGGQDSVFFKRYVAPLLQCRSFDCCPLDPLAGDSGEGNPAAVFTSAFDAFSGESLGYEFVVREKLSRICCSLYMYYAHAMDSREPVPNTDNMRIQKMISFIHEHFHENLDLARIARAADIGERECLRCFKRAIQTSPMQYLLKYRITQGASMLLRSPHSSISSIAGMCGFSSPSNFSQMFARFFKCTPREYRKINCPPSICFGFPSSEARTMR</sequence>
<dbReference type="SUPFAM" id="SSF51182">
    <property type="entry name" value="RmlC-like cupins"/>
    <property type="match status" value="1"/>
</dbReference>
<dbReference type="Pfam" id="PF02311">
    <property type="entry name" value="AraC_binding"/>
    <property type="match status" value="1"/>
</dbReference>
<protein>
    <recommendedName>
        <fullName evidence="4">HTH araC/xylS-type domain-containing protein</fullName>
    </recommendedName>
</protein>
<dbReference type="SMART" id="SM00342">
    <property type="entry name" value="HTH_ARAC"/>
    <property type="match status" value="1"/>
</dbReference>
<dbReference type="EMBL" id="AGYR01000039">
    <property type="protein sequence ID" value="ENZ12274.1"/>
    <property type="molecule type" value="Genomic_DNA"/>
</dbReference>
<dbReference type="PANTHER" id="PTHR43280:SF2">
    <property type="entry name" value="HTH-TYPE TRANSCRIPTIONAL REGULATOR EXSA"/>
    <property type="match status" value="1"/>
</dbReference>
<dbReference type="GeneID" id="57963819"/>
<proteinExistence type="predicted"/>
<dbReference type="GO" id="GO:0003700">
    <property type="term" value="F:DNA-binding transcription factor activity"/>
    <property type="evidence" value="ECO:0007669"/>
    <property type="project" value="InterPro"/>
</dbReference>
<organism evidence="5 6">
    <name type="scientific">[Clostridium] clostridioforme 90A8</name>
    <dbReference type="NCBI Taxonomy" id="999408"/>
    <lineage>
        <taxon>Bacteria</taxon>
        <taxon>Bacillati</taxon>
        <taxon>Bacillota</taxon>
        <taxon>Clostridia</taxon>
        <taxon>Lachnospirales</taxon>
        <taxon>Lachnospiraceae</taxon>
        <taxon>Enterocloster</taxon>
    </lineage>
</organism>
<dbReference type="Gene3D" id="2.60.120.10">
    <property type="entry name" value="Jelly Rolls"/>
    <property type="match status" value="1"/>
</dbReference>
<evidence type="ECO:0000256" key="1">
    <source>
        <dbReference type="ARBA" id="ARBA00023015"/>
    </source>
</evidence>
<dbReference type="InterPro" id="IPR003313">
    <property type="entry name" value="AraC-bd"/>
</dbReference>
<dbReference type="InterPro" id="IPR020449">
    <property type="entry name" value="Tscrpt_reg_AraC-type_HTH"/>
</dbReference>
<evidence type="ECO:0000256" key="2">
    <source>
        <dbReference type="ARBA" id="ARBA00023125"/>
    </source>
</evidence>
<keyword evidence="2" id="KW-0238">DNA-binding</keyword>
<accession>A0A0E2H829</accession>
<dbReference type="PROSITE" id="PS01124">
    <property type="entry name" value="HTH_ARAC_FAMILY_2"/>
    <property type="match status" value="1"/>
</dbReference>
<dbReference type="InterPro" id="IPR009057">
    <property type="entry name" value="Homeodomain-like_sf"/>
</dbReference>
<dbReference type="PATRIC" id="fig|999408.3.peg.3673"/>
<name>A0A0E2H829_9FIRM</name>
<dbReference type="InterPro" id="IPR018060">
    <property type="entry name" value="HTH_AraC"/>
</dbReference>
<evidence type="ECO:0000259" key="4">
    <source>
        <dbReference type="PROSITE" id="PS01124"/>
    </source>
</evidence>
<dbReference type="PRINTS" id="PR00032">
    <property type="entry name" value="HTHARAC"/>
</dbReference>
<dbReference type="Pfam" id="PF12833">
    <property type="entry name" value="HTH_18"/>
    <property type="match status" value="1"/>
</dbReference>
<feature type="domain" description="HTH araC/xylS-type" evidence="4">
    <location>
        <begin position="200"/>
        <end position="299"/>
    </location>
</feature>
<reference evidence="5 6" key="1">
    <citation type="submission" date="2013-01" db="EMBL/GenBank/DDBJ databases">
        <title>The Genome Sequence of Clostridium clostridioforme 90A8.</title>
        <authorList>
            <consortium name="The Broad Institute Genome Sequencing Platform"/>
            <person name="Earl A."/>
            <person name="Ward D."/>
            <person name="Feldgarden M."/>
            <person name="Gevers D."/>
            <person name="Courvalin P."/>
            <person name="Lambert T."/>
            <person name="Walker B."/>
            <person name="Young S.K."/>
            <person name="Zeng Q."/>
            <person name="Gargeya S."/>
            <person name="Fitzgerald M."/>
            <person name="Haas B."/>
            <person name="Abouelleil A."/>
            <person name="Alvarado L."/>
            <person name="Arachchi H.M."/>
            <person name="Berlin A.M."/>
            <person name="Chapman S.B."/>
            <person name="Dewar J."/>
            <person name="Goldberg J."/>
            <person name="Griggs A."/>
            <person name="Gujja S."/>
            <person name="Hansen M."/>
            <person name="Howarth C."/>
            <person name="Imamovic A."/>
            <person name="Larimer J."/>
            <person name="McCowan C."/>
            <person name="Murphy C."/>
            <person name="Neiman D."/>
            <person name="Pearson M."/>
            <person name="Priest M."/>
            <person name="Roberts A."/>
            <person name="Saif S."/>
            <person name="Shea T."/>
            <person name="Sisk P."/>
            <person name="Sykes S."/>
            <person name="Wortman J."/>
            <person name="Nusbaum C."/>
            <person name="Birren B."/>
        </authorList>
    </citation>
    <scope>NUCLEOTIDE SEQUENCE [LARGE SCALE GENOMIC DNA]</scope>
    <source>
        <strain evidence="5 6">90A8</strain>
    </source>
</reference>
<dbReference type="SUPFAM" id="SSF46689">
    <property type="entry name" value="Homeodomain-like"/>
    <property type="match status" value="2"/>
</dbReference>
<dbReference type="Gene3D" id="1.10.10.60">
    <property type="entry name" value="Homeodomain-like"/>
    <property type="match status" value="2"/>
</dbReference>
<dbReference type="GO" id="GO:0043565">
    <property type="term" value="F:sequence-specific DNA binding"/>
    <property type="evidence" value="ECO:0007669"/>
    <property type="project" value="InterPro"/>
</dbReference>
<evidence type="ECO:0000313" key="5">
    <source>
        <dbReference type="EMBL" id="ENZ12274.1"/>
    </source>
</evidence>
<dbReference type="HOGENOM" id="CLU_000445_88_3_9"/>
<comment type="caution">
    <text evidence="5">The sequence shown here is derived from an EMBL/GenBank/DDBJ whole genome shotgun (WGS) entry which is preliminary data.</text>
</comment>
<gene>
    <name evidence="5" type="ORF">HMPREF1090_03397</name>
</gene>